<protein>
    <submittedName>
        <fullName evidence="4">Protein Dok-7</fullName>
    </submittedName>
</protein>
<reference evidence="5" key="3">
    <citation type="submission" date="2022-06" db="UniProtKB">
        <authorList>
            <consortium name="EnsemblMetazoa"/>
        </authorList>
    </citation>
    <scope>IDENTIFICATION</scope>
</reference>
<dbReference type="InterPro" id="IPR011993">
    <property type="entry name" value="PH-like_dom_sf"/>
</dbReference>
<evidence type="ECO:0000256" key="1">
    <source>
        <dbReference type="SAM" id="MobiDB-lite"/>
    </source>
</evidence>
<dbReference type="PROSITE" id="PS51064">
    <property type="entry name" value="IRS_PTB"/>
    <property type="match status" value="1"/>
</dbReference>
<evidence type="ECO:0000313" key="5">
    <source>
        <dbReference type="EnsemblMetazoa" id="KAF7488989.1"/>
    </source>
</evidence>
<feature type="region of interest" description="Disordered" evidence="1">
    <location>
        <begin position="904"/>
        <end position="944"/>
    </location>
</feature>
<dbReference type="EMBL" id="WVUK01000065">
    <property type="protein sequence ID" value="KAF7488989.1"/>
    <property type="molecule type" value="Genomic_DNA"/>
</dbReference>
<keyword evidence="6" id="KW-1185">Reference proteome</keyword>
<sequence>MDISLSSPPSSSTASAASATHIILEGSIKILDEKRKWKTRWTMIQKLSPIANCLQMIMYKSFKEKLKNFPPKSIFELEHYLGIESGFHCEKESNTIALILRNRIILLAFETREILNQWQSKLQEHFGREQHFAVNIVSVPNPSKSENGNLKILNNISNTNNANHSSVGSNQKLICGPARLLLKNYEFCLIRGTAPRLSFQHWIIKQLRRFGVIDLKFCFEGGSQCGDGTGFYILYTNLANELLKSFELASNGRLEDRFHNPINGDDYDERRNDFLSDSTYRTLNRKQSSITTIATTLTNASGSDSSAGADSIGSQLVSSYDDSSSFCSNQMVNQNTLIDCKNSIVSSGEEIQNNRFDQCNHWCHHTSFTDLNETRCKSNSNLSKRLCHHHHLHNHCDCLQSPCDDDDHQQRFHQHHHSCCSNPINLTGTIKPNRISKYSFNSNTISRFSNLKFELMKSHQDPIIDHNSPHHQHLHPQCVPYFGNGNEINHKTIKSDCFDEIKSDPKLIENDIAINSNYQNIAKIEIHTQKCECFDGLTNCREPKLSNDQFEIPQQQLQQQQNHRCKCEINNGTGYGSILTNKLSSKWSSMERNSILDHEQCTQASASKLKCLSSDEKDRNVTFKDHTYQKIKKLSTPATTTKATTNIDPSLMNNYDIPKNICLVNQFKAADLFENTPFQSHPTSTLSIDEKNPDVIATDLNNSIYNNNNNLNNDDCPFHHCAVYHSLTKPMKDYDPKHFESMKCFVNASVNGSVKKSKESLHNGNDHRSTNSMKRFDSEKNSIFNDNIDDDDCQTSKNIGCCQFALNVVRDVDQHCASNESNGSQNHHCQHNKLNGFSFITTITSTNNNNNHKSFDLCLSQSASNVMPLYENLCFNCFEELHDTQNDSTRALANGVQHQVEVSDIEINHSKNNGTDENNQSMDSEEKRKNPEQQKTKREEIQIEGDSDGCQIVEQNTDRCSFVTLKESSNCDLNRNEEIITLTNVNHHSKGDGPLQNLKNLINQTNSIEISSFDSFKSLSITNLDENLVGVWNHSIDSTLAKRLMRSNFKIIDIKEFLSNKKRTKIEFPHYLNHIKTKSLENLVI</sequence>
<dbReference type="InterPro" id="IPR001849">
    <property type="entry name" value="PH_domain"/>
</dbReference>
<evidence type="ECO:0000259" key="2">
    <source>
        <dbReference type="PROSITE" id="PS50003"/>
    </source>
</evidence>
<name>A0A834R3J5_SARSC</name>
<proteinExistence type="predicted"/>
<dbReference type="Gene3D" id="2.30.29.30">
    <property type="entry name" value="Pleckstrin-homology domain (PH domain)/Phosphotyrosine-binding domain (PTB)"/>
    <property type="match status" value="2"/>
</dbReference>
<dbReference type="Proteomes" id="UP000070412">
    <property type="component" value="Unassembled WGS sequence"/>
</dbReference>
<evidence type="ECO:0000313" key="6">
    <source>
        <dbReference type="Proteomes" id="UP000070412"/>
    </source>
</evidence>
<feature type="domain" description="PH" evidence="2">
    <location>
        <begin position="21"/>
        <end position="127"/>
    </location>
</feature>
<dbReference type="PROSITE" id="PS50003">
    <property type="entry name" value="PH_DOMAIN"/>
    <property type="match status" value="1"/>
</dbReference>
<dbReference type="OrthoDB" id="6537982at2759"/>
<dbReference type="InterPro" id="IPR037746">
    <property type="entry name" value="Dok-7"/>
</dbReference>
<dbReference type="PANTHER" id="PTHR21636:SF2">
    <property type="entry name" value="PROTEIN DOK-7"/>
    <property type="match status" value="1"/>
</dbReference>
<dbReference type="SMART" id="SM00233">
    <property type="entry name" value="PH"/>
    <property type="match status" value="1"/>
</dbReference>
<feature type="region of interest" description="Disordered" evidence="1">
    <location>
        <begin position="755"/>
        <end position="777"/>
    </location>
</feature>
<accession>A0A834R3J5</accession>
<feature type="compositionally biased region" description="Basic and acidic residues" evidence="1">
    <location>
        <begin position="924"/>
        <end position="941"/>
    </location>
</feature>
<dbReference type="SUPFAM" id="SSF50729">
    <property type="entry name" value="PH domain-like"/>
    <property type="match status" value="2"/>
</dbReference>
<dbReference type="GO" id="GO:0019901">
    <property type="term" value="F:protein kinase binding"/>
    <property type="evidence" value="ECO:0007669"/>
    <property type="project" value="InterPro"/>
</dbReference>
<dbReference type="PANTHER" id="PTHR21636">
    <property type="entry name" value="PROTEIN DOK-7"/>
    <property type="match status" value="1"/>
</dbReference>
<dbReference type="GO" id="GO:0007528">
    <property type="term" value="P:neuromuscular junction development"/>
    <property type="evidence" value="ECO:0007669"/>
    <property type="project" value="TreeGrafter"/>
</dbReference>
<organism evidence="4">
    <name type="scientific">Sarcoptes scabiei</name>
    <name type="common">Itch mite</name>
    <name type="synonym">Acarus scabiei</name>
    <dbReference type="NCBI Taxonomy" id="52283"/>
    <lineage>
        <taxon>Eukaryota</taxon>
        <taxon>Metazoa</taxon>
        <taxon>Ecdysozoa</taxon>
        <taxon>Arthropoda</taxon>
        <taxon>Chelicerata</taxon>
        <taxon>Arachnida</taxon>
        <taxon>Acari</taxon>
        <taxon>Acariformes</taxon>
        <taxon>Sarcoptiformes</taxon>
        <taxon>Astigmata</taxon>
        <taxon>Psoroptidia</taxon>
        <taxon>Sarcoptoidea</taxon>
        <taxon>Sarcoptidae</taxon>
        <taxon>Sarcoptinae</taxon>
        <taxon>Sarcoptes</taxon>
    </lineage>
</organism>
<dbReference type="SMART" id="SM01244">
    <property type="entry name" value="IRS"/>
    <property type="match status" value="1"/>
</dbReference>
<evidence type="ECO:0000259" key="3">
    <source>
        <dbReference type="PROSITE" id="PS51064"/>
    </source>
</evidence>
<feature type="compositionally biased region" description="Polar residues" evidence="1">
    <location>
        <begin position="910"/>
        <end position="922"/>
    </location>
</feature>
<feature type="compositionally biased region" description="Basic and acidic residues" evidence="1">
    <location>
        <begin position="756"/>
        <end position="777"/>
    </location>
</feature>
<dbReference type="InterPro" id="IPR002404">
    <property type="entry name" value="IRS_PTB"/>
</dbReference>
<gene>
    <name evidence="4" type="ORF">SSS_6220</name>
</gene>
<feature type="domain" description="IRS-type PTB" evidence="3">
    <location>
        <begin position="155"/>
        <end position="260"/>
    </location>
</feature>
<reference evidence="4" key="2">
    <citation type="submission" date="2020-01" db="EMBL/GenBank/DDBJ databases">
        <authorList>
            <person name="Korhonen P.K.K."/>
            <person name="Guangxu M.G."/>
            <person name="Wang T.W."/>
            <person name="Stroehlein A.J.S."/>
            <person name="Young N.D."/>
            <person name="Ang C.-S.A."/>
            <person name="Fernando D.W.F."/>
            <person name="Lu H.L."/>
            <person name="Taylor S.T."/>
            <person name="Ehtesham M.E.M."/>
            <person name="Najaraj S.H.N."/>
            <person name="Harsha G.H.G."/>
            <person name="Madugundu A.M."/>
            <person name="Renuse S.R."/>
            <person name="Holt D.H."/>
            <person name="Pandey A.P."/>
            <person name="Papenfuss A.P."/>
            <person name="Gasser R.B.G."/>
            <person name="Fischer K.F."/>
        </authorList>
    </citation>
    <scope>NUCLEOTIDE SEQUENCE</scope>
    <source>
        <strain evidence="4">SSS_KF_BRIS2020</strain>
    </source>
</reference>
<evidence type="ECO:0000313" key="4">
    <source>
        <dbReference type="EMBL" id="KAF7488989.1"/>
    </source>
</evidence>
<dbReference type="AlphaFoldDB" id="A0A834R3J5"/>
<reference evidence="6" key="1">
    <citation type="journal article" date="2020" name="PLoS Negl. Trop. Dis.">
        <title>High-quality nuclear genome for Sarcoptes scabiei-A critical resource for a neglected parasite.</title>
        <authorList>
            <person name="Korhonen P.K."/>
            <person name="Gasser R.B."/>
            <person name="Ma G."/>
            <person name="Wang T."/>
            <person name="Stroehlein A.J."/>
            <person name="Young N.D."/>
            <person name="Ang C.S."/>
            <person name="Fernando D.D."/>
            <person name="Lu H.C."/>
            <person name="Taylor S."/>
            <person name="Reynolds S.L."/>
            <person name="Mofiz E."/>
            <person name="Najaraj S.H."/>
            <person name="Gowda H."/>
            <person name="Madugundu A."/>
            <person name="Renuse S."/>
            <person name="Holt D."/>
            <person name="Pandey A."/>
            <person name="Papenfuss A.T."/>
            <person name="Fischer K."/>
        </authorList>
    </citation>
    <scope>NUCLEOTIDE SEQUENCE [LARGE SCALE GENOMIC DNA]</scope>
</reference>
<dbReference type="EnsemblMetazoa" id="SSS_6220s_mrna">
    <property type="protein sequence ID" value="KAF7488989.1"/>
    <property type="gene ID" value="SSS_6220"/>
</dbReference>